<keyword evidence="2" id="KW-1185">Reference proteome</keyword>
<reference evidence="2" key="1">
    <citation type="journal article" date="2011" name="Science">
        <title>The plant cell wall-decomposing machinery underlies the functional diversity of forest fungi.</title>
        <authorList>
            <person name="Eastwood D.C."/>
            <person name="Floudas D."/>
            <person name="Binder M."/>
            <person name="Majcherczyk A."/>
            <person name="Schneider P."/>
            <person name="Aerts A."/>
            <person name="Asiegbu F.O."/>
            <person name="Baker S.E."/>
            <person name="Barry K."/>
            <person name="Bendiksby M."/>
            <person name="Blumentritt M."/>
            <person name="Coutinho P.M."/>
            <person name="Cullen D."/>
            <person name="de Vries R.P."/>
            <person name="Gathman A."/>
            <person name="Goodell B."/>
            <person name="Henrissat B."/>
            <person name="Ihrmark K."/>
            <person name="Kauserud H."/>
            <person name="Kohler A."/>
            <person name="LaButti K."/>
            <person name="Lapidus A."/>
            <person name="Lavin J.L."/>
            <person name="Lee Y.-H."/>
            <person name="Lindquist E."/>
            <person name="Lilly W."/>
            <person name="Lucas S."/>
            <person name="Morin E."/>
            <person name="Murat C."/>
            <person name="Oguiza J.A."/>
            <person name="Park J."/>
            <person name="Pisabarro A.G."/>
            <person name="Riley R."/>
            <person name="Rosling A."/>
            <person name="Salamov A."/>
            <person name="Schmidt O."/>
            <person name="Schmutz J."/>
            <person name="Skrede I."/>
            <person name="Stenlid J."/>
            <person name="Wiebenga A."/>
            <person name="Xie X."/>
            <person name="Kuees U."/>
            <person name="Hibbett D.S."/>
            <person name="Hoffmeister D."/>
            <person name="Hoegberg N."/>
            <person name="Martin F."/>
            <person name="Grigoriev I.V."/>
            <person name="Watkinson S.C."/>
        </authorList>
    </citation>
    <scope>NUCLEOTIDE SEQUENCE [LARGE SCALE GENOMIC DNA]</scope>
    <source>
        <strain evidence="2">strain S7.3</strain>
    </source>
</reference>
<feature type="non-terminal residue" evidence="1">
    <location>
        <position position="1"/>
    </location>
</feature>
<dbReference type="HOGENOM" id="CLU_002498_5_0_1"/>
<dbReference type="OMA" id="HANVIHI"/>
<sequence length="190" mass="22150">VLFKNDQIYSHNIIQINYTTYDIRQAQDVKVPGSIPGLVNIQFYHLMLLTLSLDFNMPLAHPFCYAQVLGIYHANVIHIDPGVENYQPKQMEFLWVRWYELPSQSYTPNQLATLQFIPMADEDIFGFIDPADILQACHLIPVFAKGKLHPDGIRMSRHAHDAQDWKVYYINRHVSNYTFQILLLIRSQVC</sequence>
<dbReference type="STRING" id="936435.F8PGP8"/>
<name>F8PGP8_SERL3</name>
<evidence type="ECO:0000313" key="2">
    <source>
        <dbReference type="Proteomes" id="UP000008063"/>
    </source>
</evidence>
<dbReference type="OrthoDB" id="3183767at2759"/>
<dbReference type="AlphaFoldDB" id="F8PGP8"/>
<dbReference type="EMBL" id="GL945474">
    <property type="protein sequence ID" value="EGO04392.1"/>
    <property type="molecule type" value="Genomic_DNA"/>
</dbReference>
<gene>
    <name evidence="1" type="ORF">SERLA73DRAFT_45179</name>
</gene>
<protein>
    <submittedName>
        <fullName evidence="1">Uncharacterized protein</fullName>
    </submittedName>
</protein>
<organism evidence="2">
    <name type="scientific">Serpula lacrymans var. lacrymans (strain S7.3)</name>
    <name type="common">Dry rot fungus</name>
    <dbReference type="NCBI Taxonomy" id="936435"/>
    <lineage>
        <taxon>Eukaryota</taxon>
        <taxon>Fungi</taxon>
        <taxon>Dikarya</taxon>
        <taxon>Basidiomycota</taxon>
        <taxon>Agaricomycotina</taxon>
        <taxon>Agaricomycetes</taxon>
        <taxon>Agaricomycetidae</taxon>
        <taxon>Boletales</taxon>
        <taxon>Coniophorineae</taxon>
        <taxon>Serpulaceae</taxon>
        <taxon>Serpula</taxon>
    </lineage>
</organism>
<dbReference type="Proteomes" id="UP000008063">
    <property type="component" value="Unassembled WGS sequence"/>
</dbReference>
<dbReference type="InParanoid" id="F8PGP8"/>
<accession>F8PGP8</accession>
<proteinExistence type="predicted"/>
<evidence type="ECO:0000313" key="1">
    <source>
        <dbReference type="EMBL" id="EGO04392.1"/>
    </source>
</evidence>